<proteinExistence type="predicted"/>
<gene>
    <name evidence="1" type="ORF">A5792_11545</name>
</gene>
<protein>
    <recommendedName>
        <fullName evidence="3">Helix-turn-helix domain-containing protein</fullName>
    </recommendedName>
</protein>
<organism evidence="1 2">
    <name type="scientific">Mycolicibacterium peregrinum</name>
    <name type="common">Mycobacterium peregrinum</name>
    <dbReference type="NCBI Taxonomy" id="43304"/>
    <lineage>
        <taxon>Bacteria</taxon>
        <taxon>Bacillati</taxon>
        <taxon>Actinomycetota</taxon>
        <taxon>Actinomycetes</taxon>
        <taxon>Mycobacteriales</taxon>
        <taxon>Mycobacteriaceae</taxon>
        <taxon>Mycolicibacterium</taxon>
    </lineage>
</organism>
<evidence type="ECO:0000313" key="2">
    <source>
        <dbReference type="Proteomes" id="UP000093902"/>
    </source>
</evidence>
<reference evidence="2" key="1">
    <citation type="submission" date="2016-06" db="EMBL/GenBank/DDBJ databases">
        <authorList>
            <person name="Sutton G."/>
            <person name="Brinkac L."/>
            <person name="Sanka R."/>
            <person name="Adams M."/>
            <person name="Lau E."/>
            <person name="Mehaffy C."/>
            <person name="Tameris M."/>
            <person name="Hatherill M."/>
            <person name="Hanekom W."/>
            <person name="Mahomed H."/>
            <person name="Mcshane H."/>
        </authorList>
    </citation>
    <scope>NUCLEOTIDE SEQUENCE [LARGE SCALE GENOMIC DNA]</scope>
    <source>
        <strain evidence="2">852002-51209_SCH5440388</strain>
    </source>
</reference>
<accession>A0A1A0REX1</accession>
<comment type="caution">
    <text evidence="1">The sequence shown here is derived from an EMBL/GenBank/DDBJ whole genome shotgun (WGS) entry which is preliminary data.</text>
</comment>
<sequence>MSRTGRHPIINYGHQPEHWTSIPYELSKLDAKDGMTADAAALMVKLYRHANNWEVSAALLAGQLGWCRKRVEGALDVLVALGWLVIQRYAFSDGRKNNARRYHLQRERRFTDDEIDLLSQPIVVGSRGSREHVASESLGPRHARGVATRDCKGVATSGYKGVVTAGDNKLDEALDQDTRQGAAHPRGAREQADELIRQCIPDTGAYETPTLRALGAIVANLLSQPTVPRDAVELALHRWYQRTELAPPSMHFLVSDVLNQFPYLTQSPEVPDSQGVTS</sequence>
<dbReference type="RefSeq" id="WP_064929737.1">
    <property type="nucleotide sequence ID" value="NZ_LZSO01000009.1"/>
</dbReference>
<name>A0A1A0REX1_MYCPR</name>
<dbReference type="AlphaFoldDB" id="A0A1A0REX1"/>
<evidence type="ECO:0000313" key="1">
    <source>
        <dbReference type="EMBL" id="OBB33056.1"/>
    </source>
</evidence>
<evidence type="ECO:0008006" key="3">
    <source>
        <dbReference type="Google" id="ProtNLM"/>
    </source>
</evidence>
<dbReference type="Proteomes" id="UP000093902">
    <property type="component" value="Unassembled WGS sequence"/>
</dbReference>
<dbReference type="EMBL" id="LZSO01000009">
    <property type="protein sequence ID" value="OBB33056.1"/>
    <property type="molecule type" value="Genomic_DNA"/>
</dbReference>